<keyword evidence="3" id="KW-1185">Reference proteome</keyword>
<feature type="region of interest" description="Disordered" evidence="1">
    <location>
        <begin position="1"/>
        <end position="85"/>
    </location>
</feature>
<evidence type="ECO:0000313" key="3">
    <source>
        <dbReference type="Proteomes" id="UP001604277"/>
    </source>
</evidence>
<feature type="compositionally biased region" description="Basic and acidic residues" evidence="1">
    <location>
        <begin position="11"/>
        <end position="24"/>
    </location>
</feature>
<sequence>MHGKEFMSMNDVDRCEDASRNKELKNKRRRELYAKSQQEKNMQQPQSDCNSTLSIDENMMPQNRRRRDVSATSAKQLAQEIQGDNIQRRQRKSMRFVGVSNELFTNCWENKCLSIDSKLSILGTPVQLITVPGVNCKYFYESMTCRKTMCAQPKLIPDISPGQSSWTAKVVVAEKNIARTAQRSPVKYQTMVLVDPQIFWDLR</sequence>
<dbReference type="AlphaFoldDB" id="A0ABD1UER1"/>
<dbReference type="EMBL" id="JBFOLJ010000007">
    <property type="protein sequence ID" value="KAL2523223.1"/>
    <property type="molecule type" value="Genomic_DNA"/>
</dbReference>
<proteinExistence type="predicted"/>
<reference evidence="3" key="1">
    <citation type="submission" date="2024-07" db="EMBL/GenBank/DDBJ databases">
        <title>Two chromosome-level genome assemblies of Korean endemic species Abeliophyllum distichum and Forsythia ovata (Oleaceae).</title>
        <authorList>
            <person name="Jang H."/>
        </authorList>
    </citation>
    <scope>NUCLEOTIDE SEQUENCE [LARGE SCALE GENOMIC DNA]</scope>
</reference>
<comment type="caution">
    <text evidence="2">The sequence shown here is derived from an EMBL/GenBank/DDBJ whole genome shotgun (WGS) entry which is preliminary data.</text>
</comment>
<evidence type="ECO:0000256" key="1">
    <source>
        <dbReference type="SAM" id="MobiDB-lite"/>
    </source>
</evidence>
<protein>
    <submittedName>
        <fullName evidence="2">Uncharacterized protein</fullName>
    </submittedName>
</protein>
<gene>
    <name evidence="2" type="ORF">Fot_27146</name>
</gene>
<dbReference type="Proteomes" id="UP001604277">
    <property type="component" value="Unassembled WGS sequence"/>
</dbReference>
<evidence type="ECO:0000313" key="2">
    <source>
        <dbReference type="EMBL" id="KAL2523223.1"/>
    </source>
</evidence>
<feature type="compositionally biased region" description="Polar residues" evidence="1">
    <location>
        <begin position="35"/>
        <end position="55"/>
    </location>
</feature>
<accession>A0ABD1UER1</accession>
<organism evidence="2 3">
    <name type="scientific">Forsythia ovata</name>
    <dbReference type="NCBI Taxonomy" id="205694"/>
    <lineage>
        <taxon>Eukaryota</taxon>
        <taxon>Viridiplantae</taxon>
        <taxon>Streptophyta</taxon>
        <taxon>Embryophyta</taxon>
        <taxon>Tracheophyta</taxon>
        <taxon>Spermatophyta</taxon>
        <taxon>Magnoliopsida</taxon>
        <taxon>eudicotyledons</taxon>
        <taxon>Gunneridae</taxon>
        <taxon>Pentapetalae</taxon>
        <taxon>asterids</taxon>
        <taxon>lamiids</taxon>
        <taxon>Lamiales</taxon>
        <taxon>Oleaceae</taxon>
        <taxon>Forsythieae</taxon>
        <taxon>Forsythia</taxon>
    </lineage>
</organism>
<name>A0ABD1UER1_9LAMI</name>